<dbReference type="EMBL" id="QPIZ01000087">
    <property type="protein sequence ID" value="RCW19581.1"/>
    <property type="molecule type" value="Genomic_DNA"/>
</dbReference>
<comment type="caution">
    <text evidence="1">The sequence shown here is derived from an EMBL/GenBank/DDBJ whole genome shotgun (WGS) entry which is preliminary data.</text>
</comment>
<accession>A0A368UIS2</accession>
<name>A0A368UIS2_9BACT</name>
<reference evidence="1 2" key="1">
    <citation type="submission" date="2018-07" db="EMBL/GenBank/DDBJ databases">
        <title>Freshwater and sediment microbial communities from various areas in North America, analyzing microbe dynamics in response to fracking.</title>
        <authorList>
            <person name="Lamendella R."/>
        </authorList>
    </citation>
    <scope>NUCLEOTIDE SEQUENCE [LARGE SCALE GENOMIC DNA]</scope>
    <source>
        <strain evidence="1 2">160A</strain>
    </source>
</reference>
<sequence>MESLRIDIINPKAKRLIKDLADMKLIKIRKEKTKSEFSELLEKLRSQSENAPSLDEITKEVESVRASRYEK</sequence>
<gene>
    <name evidence="1" type="ORF">DFO77_1873</name>
</gene>
<evidence type="ECO:0000313" key="1">
    <source>
        <dbReference type="EMBL" id="RCW19581.1"/>
    </source>
</evidence>
<dbReference type="Proteomes" id="UP000252733">
    <property type="component" value="Unassembled WGS sequence"/>
</dbReference>
<proteinExistence type="predicted"/>
<keyword evidence="2" id="KW-1185">Reference proteome</keyword>
<protein>
    <submittedName>
        <fullName evidence="1">Uncharacterized protein</fullName>
    </submittedName>
</protein>
<evidence type="ECO:0000313" key="2">
    <source>
        <dbReference type="Proteomes" id="UP000252733"/>
    </source>
</evidence>
<dbReference type="AlphaFoldDB" id="A0A368UIS2"/>
<dbReference type="RefSeq" id="WP_010424011.1">
    <property type="nucleotide sequence ID" value="NZ_QPIZ01000087.1"/>
</dbReference>
<organism evidence="1 2">
    <name type="scientific">Marinilabilia salmonicolor</name>
    <dbReference type="NCBI Taxonomy" id="989"/>
    <lineage>
        <taxon>Bacteria</taxon>
        <taxon>Pseudomonadati</taxon>
        <taxon>Bacteroidota</taxon>
        <taxon>Bacteroidia</taxon>
        <taxon>Marinilabiliales</taxon>
        <taxon>Marinilabiliaceae</taxon>
        <taxon>Marinilabilia</taxon>
    </lineage>
</organism>